<evidence type="ECO:0000313" key="3">
    <source>
        <dbReference type="EMBL" id="SDP06128.1"/>
    </source>
</evidence>
<evidence type="ECO:0000256" key="2">
    <source>
        <dbReference type="SAM" id="SignalP"/>
    </source>
</evidence>
<feature type="compositionally biased region" description="Low complexity" evidence="1">
    <location>
        <begin position="36"/>
        <end position="71"/>
    </location>
</feature>
<proteinExistence type="predicted"/>
<name>A0A1H0PNE7_9ACTN</name>
<keyword evidence="2" id="KW-0732">Signal</keyword>
<feature type="signal peptide" evidence="2">
    <location>
        <begin position="1"/>
        <end position="28"/>
    </location>
</feature>
<gene>
    <name evidence="3" type="ORF">SAMN04515671_2838</name>
</gene>
<feature type="chain" id="PRO_5009250809" evidence="2">
    <location>
        <begin position="29"/>
        <end position="309"/>
    </location>
</feature>
<organism evidence="3 4">
    <name type="scientific">Nakamurella panacisegetis</name>
    <dbReference type="NCBI Taxonomy" id="1090615"/>
    <lineage>
        <taxon>Bacteria</taxon>
        <taxon>Bacillati</taxon>
        <taxon>Actinomycetota</taxon>
        <taxon>Actinomycetes</taxon>
        <taxon>Nakamurellales</taxon>
        <taxon>Nakamurellaceae</taxon>
        <taxon>Nakamurella</taxon>
    </lineage>
</organism>
<evidence type="ECO:0000313" key="4">
    <source>
        <dbReference type="Proteomes" id="UP000198741"/>
    </source>
</evidence>
<dbReference type="EMBL" id="LT629710">
    <property type="protein sequence ID" value="SDP06128.1"/>
    <property type="molecule type" value="Genomic_DNA"/>
</dbReference>
<sequence length="309" mass="31648">MLKQRRALAFVGCMLVWLSILRTSNASATGGAETIGDGSTVGTVVSTDGTPGAQTQPNPTTGTEQQGTGQPDPCWYTPIEAAAGDPRLGGDPPSAGTLYAVSCPDAINSDTGAPVFATLSEIWVRDGQPVVPPPPDPSVIAEQAAAELTVPNPRITLGPDEGKIAVKVPVWLSVDTPGPLSYTVAVRGLSVTVVASLKSTTWSMGEPVDPANPGIEVAAIKCEGPGVSAPPGVSSSVIPPCGYTYHWKSLATRTAGSGKWSVTATTDWAVTWTASSGASGTLNRPLRPSSTKQVVVHEWRSSLVANPGG</sequence>
<dbReference type="STRING" id="1090615.SAMN04515671_2838"/>
<keyword evidence="4" id="KW-1185">Reference proteome</keyword>
<dbReference type="Proteomes" id="UP000198741">
    <property type="component" value="Chromosome I"/>
</dbReference>
<evidence type="ECO:0000256" key="1">
    <source>
        <dbReference type="SAM" id="MobiDB-lite"/>
    </source>
</evidence>
<accession>A0A1H0PNE7</accession>
<reference evidence="3 4" key="1">
    <citation type="submission" date="2016-10" db="EMBL/GenBank/DDBJ databases">
        <authorList>
            <person name="de Groot N.N."/>
        </authorList>
    </citation>
    <scope>NUCLEOTIDE SEQUENCE [LARGE SCALE GENOMIC DNA]</scope>
    <source>
        <strain evidence="4">P4-7,KCTC 19426,CECT 7604</strain>
    </source>
</reference>
<dbReference type="AlphaFoldDB" id="A0A1H0PNE7"/>
<feature type="region of interest" description="Disordered" evidence="1">
    <location>
        <begin position="28"/>
        <end position="73"/>
    </location>
</feature>
<protein>
    <submittedName>
        <fullName evidence="3">Uncharacterized protein</fullName>
    </submittedName>
</protein>